<keyword evidence="3" id="KW-1003">Cell membrane</keyword>
<dbReference type="GeneID" id="106162640"/>
<evidence type="ECO:0000256" key="7">
    <source>
        <dbReference type="SAM" id="SignalP"/>
    </source>
</evidence>
<protein>
    <submittedName>
        <fullName evidence="10">Cell surface hyaluronidase</fullName>
    </submittedName>
</protein>
<dbReference type="InterPro" id="IPR019316">
    <property type="entry name" value="G8_domain"/>
</dbReference>
<dbReference type="OrthoDB" id="120976at2759"/>
<keyword evidence="9" id="KW-1185">Reference proteome</keyword>
<dbReference type="SMART" id="SM01225">
    <property type="entry name" value="G8"/>
    <property type="match status" value="1"/>
</dbReference>
<dbReference type="InterPro" id="IPR039477">
    <property type="entry name" value="ILEI/PANDER_dom"/>
</dbReference>
<dbReference type="GO" id="GO:0016798">
    <property type="term" value="F:hydrolase activity, acting on glycosyl bonds"/>
    <property type="evidence" value="ECO:0007669"/>
    <property type="project" value="UniProtKB-KW"/>
</dbReference>
<dbReference type="InterPro" id="IPR055400">
    <property type="entry name" value="CEMIP_X"/>
</dbReference>
<dbReference type="Pfam" id="PF24606">
    <property type="entry name" value="CEMIP_beta-hel"/>
    <property type="match status" value="1"/>
</dbReference>
<dbReference type="PANTHER" id="PTHR15535">
    <property type="entry name" value="TRANSMEMBRANE PROTEIN 2-RELATED"/>
    <property type="match status" value="1"/>
</dbReference>
<dbReference type="InterPro" id="IPR055401">
    <property type="entry name" value="CEMIP_beta-hel_dom"/>
</dbReference>
<keyword evidence="4" id="KW-0378">Hydrolase</keyword>
<dbReference type="Pfam" id="PF15711">
    <property type="entry name" value="ILEI"/>
    <property type="match status" value="1"/>
</dbReference>
<evidence type="ECO:0000256" key="3">
    <source>
        <dbReference type="ARBA" id="ARBA00022475"/>
    </source>
</evidence>
<feature type="chain" id="PRO_5015163227" evidence="7">
    <location>
        <begin position="16"/>
        <end position="1207"/>
    </location>
</feature>
<dbReference type="Pfam" id="PF24605">
    <property type="entry name" value="CEMIP_X"/>
    <property type="match status" value="1"/>
</dbReference>
<feature type="signal peptide" evidence="7">
    <location>
        <begin position="1"/>
        <end position="15"/>
    </location>
</feature>
<dbReference type="Proteomes" id="UP000085678">
    <property type="component" value="Unplaced"/>
</dbReference>
<dbReference type="RefSeq" id="XP_023932993.1">
    <property type="nucleotide sequence ID" value="XM_024077225.1"/>
</dbReference>
<dbReference type="InParanoid" id="A0A2R2MS86"/>
<dbReference type="InterPro" id="IPR052252">
    <property type="entry name" value="CEMIP/CEMIP2"/>
</dbReference>
<name>A0A2R2MS86_LINAN</name>
<dbReference type="PROSITE" id="PS51484">
    <property type="entry name" value="G8"/>
    <property type="match status" value="1"/>
</dbReference>
<dbReference type="PROSITE" id="PS52031">
    <property type="entry name" value="GG_LECTIN"/>
    <property type="match status" value="1"/>
</dbReference>
<dbReference type="SUPFAM" id="SSF51126">
    <property type="entry name" value="Pectin lyase-like"/>
    <property type="match status" value="1"/>
</dbReference>
<dbReference type="Pfam" id="PF10162">
    <property type="entry name" value="G8"/>
    <property type="match status" value="1"/>
</dbReference>
<comment type="subcellular location">
    <subcellularLocation>
        <location evidence="1">Cell membrane</location>
    </subcellularLocation>
</comment>
<evidence type="ECO:0000256" key="5">
    <source>
        <dbReference type="ARBA" id="ARBA00023180"/>
    </source>
</evidence>
<gene>
    <name evidence="10" type="primary">LOC106162640</name>
</gene>
<keyword evidence="5" id="KW-0325">Glycoprotein</keyword>
<evidence type="ECO:0000313" key="9">
    <source>
        <dbReference type="Proteomes" id="UP000085678"/>
    </source>
</evidence>
<keyword evidence="3" id="KW-0472">Membrane</keyword>
<evidence type="ECO:0000259" key="8">
    <source>
        <dbReference type="PROSITE" id="PS51484"/>
    </source>
</evidence>
<feature type="domain" description="G8" evidence="8">
    <location>
        <begin position="27"/>
        <end position="148"/>
    </location>
</feature>
<dbReference type="InterPro" id="IPR011050">
    <property type="entry name" value="Pectin_lyase_fold/virulence"/>
</dbReference>
<evidence type="ECO:0000256" key="1">
    <source>
        <dbReference type="ARBA" id="ARBA00004236"/>
    </source>
</evidence>
<organism evidence="9 10">
    <name type="scientific">Lingula anatina</name>
    <name type="common">Brachiopod</name>
    <name type="synonym">Lingula unguis</name>
    <dbReference type="NCBI Taxonomy" id="7574"/>
    <lineage>
        <taxon>Eukaryota</taxon>
        <taxon>Metazoa</taxon>
        <taxon>Spiralia</taxon>
        <taxon>Lophotrochozoa</taxon>
        <taxon>Brachiopoda</taxon>
        <taxon>Linguliformea</taxon>
        <taxon>Lingulata</taxon>
        <taxon>Lingulida</taxon>
        <taxon>Linguloidea</taxon>
        <taxon>Lingulidae</taxon>
        <taxon>Lingula</taxon>
    </lineage>
</organism>
<accession>A0A2R2MS86</accession>
<dbReference type="KEGG" id="lak:106162640"/>
<reference evidence="10" key="1">
    <citation type="submission" date="2025-08" db="UniProtKB">
        <authorList>
            <consortium name="RefSeq"/>
        </authorList>
    </citation>
    <scope>IDENTIFICATION</scope>
    <source>
        <tissue evidence="10">Gonads</tissue>
    </source>
</reference>
<evidence type="ECO:0000256" key="4">
    <source>
        <dbReference type="ARBA" id="ARBA00022801"/>
    </source>
</evidence>
<keyword evidence="6" id="KW-0326">Glycosidase</keyword>
<evidence type="ECO:0000313" key="10">
    <source>
        <dbReference type="RefSeq" id="XP_023932993.1"/>
    </source>
</evidence>
<evidence type="ECO:0000256" key="2">
    <source>
        <dbReference type="ARBA" id="ARBA00007586"/>
    </source>
</evidence>
<comment type="similarity">
    <text evidence="2">Belongs to the CEMIP family.</text>
</comment>
<evidence type="ECO:0000256" key="6">
    <source>
        <dbReference type="ARBA" id="ARBA00023295"/>
    </source>
</evidence>
<sequence>MRRLIYFLMLTVTRADNSCPDKDSQLVQWRPGDSPNTDVTIANDNLYLLDQSTTVKSITVQDGGKLVFKDGVAPIVVKTKHILIEDGGEMHIGSPDCRYKGKVTIILQGKSTDFGEVPEFGRKFIGVSKGGTLEIHGKTKTAWTFLEGHLTGSLAEGEDKDSDMSRGLNVRVIDQETGTITAREAFDTRFDTTASDRFTEFITEQKDGAIIAISANDKAFVKLYSAGKTLLANMGSTDINSVGSWDPWAFITVKGSPSETVEETVEYITKKTTHYATTEKMFTNSMGRFRVYVKSGYDGTEGKASGAIELTDETDGRVITLADDVSSWEEGDRIVISSTDYSMYQAEEFLIGNCEVCNSNQVNIMGPVKYLHFGGSSYGVDMRAEVGLLSRNILIKGEMEASCYGDNFCQFFDFDTFGGHLKVVKGFKSVHLSGIEVFNMGQQILGSYPIHFHICGDVDELGGYTNPTWVKDLSIHHCFSRCVTIHATNGLLVQNVVGYDTLGHCFFLEDGNEQRNTLDHNLGLLTKPGTLLPSDRDSDMCKAIVDRVIPGYTPSVDACNGVSTFWLTHPNNTLTNNAAGGSEGVCYWFIFPEEPTGPSVGTLPPGHSPHSPVKKFYNNRAHSSVKRYSLLLSKGLKLTPSTEDDPAEYLSLTGNRHAPHVDADLEKPRSPSVIERYTVFKTKSRGIWGRGGDIYVKNSRFADLLNAITFASSGRTPYDPGSHQEVTDSIFVGESENRGTQMQNDNTQNWAAGFDGKMRSFPNDPFADLLNAITFASSGRTPYDPGSHQEVTDSIFVGESENRGTQMQNDNTQNWAAGFDGKMRSFPNDPIEPMRAIVLYDGPVSVERCQFKRCVSQHNDATVAIGFLHENKWQFSTTTRVKEASFDDVVRTDSLIEPMRAIVLYDGPVSVERCQFKRCVSQHNDATVAIGFLHENKWQFSTTTRVKEASFDDVTRRVWFGKIPVGNHADDPVKDGDKTQIFHDEDGSVSGYAGAYVVRADNYLLRHDGCVEKPEWNNAAICKGTYAQLYVITEKGDLVMSITRTDHPDKPLELESPTGDQYQPSMLLGRSYIIHWDNTTPDDIELHPINFNRYDYIMVGLCYPIGTTFNIQYEIEDTNQGKRTLTEVNSLAEVQNGDGGQYFIDKEVGLLFLKIITAYDREGWNYCSTQGCEYISILATMPSGATSVCPGQAYPKYQEEVINVPIG</sequence>
<dbReference type="AlphaFoldDB" id="A0A2R2MS86"/>
<proteinExistence type="inferred from homology"/>
<dbReference type="GO" id="GO:0005886">
    <property type="term" value="C:plasma membrane"/>
    <property type="evidence" value="ECO:0007669"/>
    <property type="project" value="UniProtKB-SubCell"/>
</dbReference>
<dbReference type="PANTHER" id="PTHR15535:SF17">
    <property type="entry name" value="TRANSMEMBRANE PROTEIN"/>
    <property type="match status" value="1"/>
</dbReference>
<keyword evidence="7" id="KW-0732">Signal</keyword>